<sequence>MEVVVVADSSLLCLVSLHGVGFEQTPGEQIPGYADYLHRHLSKFLDSSVLSNDPFRLRSEHGENGPIYVHSCWPAYSKQRELGLARLGSWRDIDGRRKIDISGAPLTQGRERISHVALIYADQEEQKTTLSMMFLMMLLSQCRVHRYSSIFGLFGLLRQFIGGVLDQPIGEVRHPAASLSVRKDSARIQEWWQWLPGHLYRRRGTFAIAMQLLSDMAGYLLHNEQREQLRNFVMDALLRLAARDDVEGIILNAHSTGTLIAYDVFRQLPTPARRKIKAIITAGSPLRKYVTLFGWGRKIESEIALPPWYNFWDKRDPMADPLSAPLNWKRGRPIRTSESLFQRINPIKGSTTEVAVIDKEVDNIRNSYGRGLQPHNYWDNQTEFVQALVHILWQSAVVKTLLFSPPASNSGVALYEQTSSM</sequence>
<accession>A0A326UBJ2</accession>
<dbReference type="Gene3D" id="3.40.50.1820">
    <property type="entry name" value="alpha/beta hydrolase"/>
    <property type="match status" value="1"/>
</dbReference>
<dbReference type="InterPro" id="IPR029058">
    <property type="entry name" value="AB_hydrolase_fold"/>
</dbReference>
<evidence type="ECO:0000313" key="2">
    <source>
        <dbReference type="Proteomes" id="UP000248806"/>
    </source>
</evidence>
<dbReference type="SUPFAM" id="SSF53474">
    <property type="entry name" value="alpha/beta-Hydrolases"/>
    <property type="match status" value="1"/>
</dbReference>
<evidence type="ECO:0000313" key="1">
    <source>
        <dbReference type="EMBL" id="PZW35972.1"/>
    </source>
</evidence>
<reference evidence="1 2" key="1">
    <citation type="submission" date="2018-06" db="EMBL/GenBank/DDBJ databases">
        <title>Genomic Encyclopedia of Archaeal and Bacterial Type Strains, Phase II (KMG-II): from individual species to whole genera.</title>
        <authorList>
            <person name="Goeker M."/>
        </authorList>
    </citation>
    <scope>NUCLEOTIDE SEQUENCE [LARGE SCALE GENOMIC DNA]</scope>
    <source>
        <strain evidence="1 2">ATCC BAA-1881</strain>
    </source>
</reference>
<comment type="caution">
    <text evidence="1">The sequence shown here is derived from an EMBL/GenBank/DDBJ whole genome shotgun (WGS) entry which is preliminary data.</text>
</comment>
<gene>
    <name evidence="1" type="ORF">EI42_00139</name>
</gene>
<dbReference type="RefSeq" id="WP_111317672.1">
    <property type="nucleotide sequence ID" value="NZ_BIFX01000001.1"/>
</dbReference>
<name>A0A326UBJ2_THEHA</name>
<dbReference type="AlphaFoldDB" id="A0A326UBJ2"/>
<organism evidence="1 2">
    <name type="scientific">Thermosporothrix hazakensis</name>
    <dbReference type="NCBI Taxonomy" id="644383"/>
    <lineage>
        <taxon>Bacteria</taxon>
        <taxon>Bacillati</taxon>
        <taxon>Chloroflexota</taxon>
        <taxon>Ktedonobacteria</taxon>
        <taxon>Ktedonobacterales</taxon>
        <taxon>Thermosporotrichaceae</taxon>
        <taxon>Thermosporothrix</taxon>
    </lineage>
</organism>
<evidence type="ECO:0008006" key="3">
    <source>
        <dbReference type="Google" id="ProtNLM"/>
    </source>
</evidence>
<protein>
    <recommendedName>
        <fullName evidence="3">Alpha/beta hydrolase</fullName>
    </recommendedName>
</protein>
<dbReference type="OrthoDB" id="158896at2"/>
<proteinExistence type="predicted"/>
<keyword evidence="2" id="KW-1185">Reference proteome</keyword>
<dbReference type="EMBL" id="QKUF01000001">
    <property type="protein sequence ID" value="PZW35972.1"/>
    <property type="molecule type" value="Genomic_DNA"/>
</dbReference>
<dbReference type="Proteomes" id="UP000248806">
    <property type="component" value="Unassembled WGS sequence"/>
</dbReference>